<dbReference type="Gene3D" id="2.115.10.20">
    <property type="entry name" value="Glycosyl hydrolase domain, family 43"/>
    <property type="match status" value="1"/>
</dbReference>
<evidence type="ECO:0000256" key="4">
    <source>
        <dbReference type="RuleBase" id="RU362110"/>
    </source>
</evidence>
<evidence type="ECO:0000256" key="2">
    <source>
        <dbReference type="ARBA" id="ARBA00022801"/>
    </source>
</evidence>
<dbReference type="Pfam" id="PF08244">
    <property type="entry name" value="Glyco_hydro_32C"/>
    <property type="match status" value="1"/>
</dbReference>
<feature type="domain" description="Glycosyl hydrolase family 32 N-terminal" evidence="5">
    <location>
        <begin position="79"/>
        <end position="404"/>
    </location>
</feature>
<dbReference type="GO" id="GO:0005987">
    <property type="term" value="P:sucrose catabolic process"/>
    <property type="evidence" value="ECO:0007669"/>
    <property type="project" value="TreeGrafter"/>
</dbReference>
<dbReference type="InterPro" id="IPR013320">
    <property type="entry name" value="ConA-like_dom_sf"/>
</dbReference>
<dbReference type="Proteomes" id="UP000027583">
    <property type="component" value="Unassembled WGS sequence"/>
</dbReference>
<dbReference type="SUPFAM" id="SSF75005">
    <property type="entry name" value="Arabinanase/levansucrase/invertase"/>
    <property type="match status" value="1"/>
</dbReference>
<dbReference type="CDD" id="cd18622">
    <property type="entry name" value="GH32_Inu-like"/>
    <property type="match status" value="1"/>
</dbReference>
<evidence type="ECO:0000313" key="8">
    <source>
        <dbReference type="Proteomes" id="UP000027583"/>
    </source>
</evidence>
<dbReference type="GO" id="GO:0004575">
    <property type="term" value="F:sucrose alpha-glucosidase activity"/>
    <property type="evidence" value="ECO:0007669"/>
    <property type="project" value="TreeGrafter"/>
</dbReference>
<dbReference type="PANTHER" id="PTHR42800">
    <property type="entry name" value="EXOINULINASE INUD (AFU_ORTHOLOGUE AFUA_5G00480)"/>
    <property type="match status" value="1"/>
</dbReference>
<evidence type="ECO:0000259" key="6">
    <source>
        <dbReference type="Pfam" id="PF08244"/>
    </source>
</evidence>
<dbReference type="eggNOG" id="COG1621">
    <property type="taxonomic scope" value="Bacteria"/>
</dbReference>
<dbReference type="PANTHER" id="PTHR42800:SF1">
    <property type="entry name" value="EXOINULINASE INUD (AFU_ORTHOLOGUE AFUA_5G00480)"/>
    <property type="match status" value="1"/>
</dbReference>
<comment type="caution">
    <text evidence="7">The sequence shown here is derived from an EMBL/GenBank/DDBJ whole genome shotgun (WGS) entry which is preliminary data.</text>
</comment>
<gene>
    <name evidence="7" type="ORF">ASAP_2245</name>
</gene>
<dbReference type="InterPro" id="IPR018053">
    <property type="entry name" value="Glyco_hydro_32_AS"/>
</dbReference>
<dbReference type="SUPFAM" id="SSF49899">
    <property type="entry name" value="Concanavalin A-like lectins/glucanases"/>
    <property type="match status" value="1"/>
</dbReference>
<reference evidence="7 8" key="2">
    <citation type="journal article" date="2014" name="PLoS ONE">
        <title>Evolution of mitochondria reconstructed from the energy metabolism of living bacteria.</title>
        <authorList>
            <person name="Degli Esposti M."/>
            <person name="Chouaia B."/>
            <person name="Comandatore F."/>
            <person name="Crotti E."/>
            <person name="Sassera D."/>
            <person name="Lievens P.M."/>
            <person name="Daffonchio D."/>
            <person name="Bandi C."/>
        </authorList>
    </citation>
    <scope>NUCLEOTIDE SEQUENCE [LARGE SCALE GENOMIC DNA]</scope>
    <source>
        <strain evidence="7 8">SF2.1</strain>
    </source>
</reference>
<dbReference type="AlphaFoldDB" id="A0A060QH88"/>
<accession>A0A060QH88</accession>
<dbReference type="SMART" id="SM00640">
    <property type="entry name" value="Glyco_32"/>
    <property type="match status" value="1"/>
</dbReference>
<dbReference type="InterPro" id="IPR001362">
    <property type="entry name" value="Glyco_hydro_32"/>
</dbReference>
<dbReference type="Gene3D" id="2.60.120.560">
    <property type="entry name" value="Exo-inulinase, domain 1"/>
    <property type="match status" value="1"/>
</dbReference>
<evidence type="ECO:0000313" key="7">
    <source>
        <dbReference type="EMBL" id="CDG40290.1"/>
    </source>
</evidence>
<dbReference type="Pfam" id="PF00251">
    <property type="entry name" value="Glyco_hydro_32N"/>
    <property type="match status" value="1"/>
</dbReference>
<proteinExistence type="inferred from homology"/>
<dbReference type="GO" id="GO:0005737">
    <property type="term" value="C:cytoplasm"/>
    <property type="evidence" value="ECO:0007669"/>
    <property type="project" value="TreeGrafter"/>
</dbReference>
<evidence type="ECO:0000256" key="1">
    <source>
        <dbReference type="ARBA" id="ARBA00009902"/>
    </source>
</evidence>
<name>A0A060QH88_9PROT</name>
<dbReference type="InterPro" id="IPR013189">
    <property type="entry name" value="Glyco_hydro_32_C"/>
</dbReference>
<reference evidence="7 8" key="1">
    <citation type="journal article" date="2014" name="Genome Biol. Evol.">
        <title>Acetic acid bacteria genomes reveal functional traits for adaptation to life in insect guts.</title>
        <authorList>
            <person name="Chouaia B."/>
            <person name="Gaiarsa S."/>
            <person name="Crotti E."/>
            <person name="Comandatore F."/>
            <person name="Degli Esposti M."/>
            <person name="Ricci I."/>
            <person name="Alma A."/>
            <person name="Favia G."/>
            <person name="Bandi C."/>
            <person name="Daffonchio D."/>
        </authorList>
    </citation>
    <scope>NUCLEOTIDE SEQUENCE [LARGE SCALE GENOMIC DNA]</scope>
    <source>
        <strain evidence="7 8">SF2.1</strain>
    </source>
</reference>
<evidence type="ECO:0000259" key="5">
    <source>
        <dbReference type="Pfam" id="PF00251"/>
    </source>
</evidence>
<evidence type="ECO:0000256" key="3">
    <source>
        <dbReference type="ARBA" id="ARBA00023295"/>
    </source>
</evidence>
<dbReference type="InterPro" id="IPR023296">
    <property type="entry name" value="Glyco_hydro_beta-prop_sf"/>
</dbReference>
<protein>
    <submittedName>
        <fullName evidence="7">Sucrose-6-phosphate hydrolase</fullName>
        <ecNumber evidence="7">3.2.1.26</ecNumber>
    </submittedName>
</protein>
<organism evidence="7 8">
    <name type="scientific">Asaia bogorensis</name>
    <dbReference type="NCBI Taxonomy" id="91915"/>
    <lineage>
        <taxon>Bacteria</taxon>
        <taxon>Pseudomonadati</taxon>
        <taxon>Pseudomonadota</taxon>
        <taxon>Alphaproteobacteria</taxon>
        <taxon>Acetobacterales</taxon>
        <taxon>Acetobacteraceae</taxon>
        <taxon>Asaia</taxon>
    </lineage>
</organism>
<sequence length="566" mass="63108">MIGLPRAGRSLSFGYPQLRVMMSQRHKRFFSCVILCALSGLIAPLTAMTACPAAAQESNATGSSSNTTSETPQWRPALHFSPRAHWMNDPNGPFWLDGTWHLFYQYNPDGMVWGHTSWGHATSHDLLHWHEEPVALAASPGRDMFSGSVVVDRDNRSGLGKNHIPPLIALYTTVFSQDPAHPDGTQAQSLAYSLDRGATWERHERNPILTLSPDSRQFRDPSVAWYAPGQYWVMTTVVADAQVVKLYRSRDLKHWDFLSDFQPNGYRKPGMLWEMPTLVALDLDGNRKDTRWVMIVSVNPWSIAGGSGVEYFTGRFDGTKFTADPLPPEGADPSTYHWLDHGADNYAAIRIANTPDLSPRLISWMSNWDYADKLPTAPWRGQMTLPVALLLRTLRGKPHLYQVPTPEYDALTARSPSRSWAGHALAASAVWPLPVQHEVEDISLTLHSDGKGQAGITVRQSEDGQEGTRISYDFARHLLSLDRSHSGVTNYSSKFSPIHIASLLPHNNTITLHVVVDRSSVEIFANDGELRMTDLIFPHEGSTHISLFTQDAPALFKTLHVTGLDH</sequence>
<dbReference type="EMBL" id="CBLX010000015">
    <property type="protein sequence ID" value="CDG40290.1"/>
    <property type="molecule type" value="Genomic_DNA"/>
</dbReference>
<dbReference type="PROSITE" id="PS00609">
    <property type="entry name" value="GLYCOSYL_HYDROL_F32"/>
    <property type="match status" value="1"/>
</dbReference>
<keyword evidence="2 4" id="KW-0378">Hydrolase</keyword>
<feature type="domain" description="Glycosyl hydrolase family 32 C-terminal" evidence="6">
    <location>
        <begin position="439"/>
        <end position="561"/>
    </location>
</feature>
<comment type="similarity">
    <text evidence="1 4">Belongs to the glycosyl hydrolase 32 family.</text>
</comment>
<dbReference type="InterPro" id="IPR013148">
    <property type="entry name" value="Glyco_hydro_32_N"/>
</dbReference>
<dbReference type="EC" id="3.2.1.26" evidence="7"/>
<keyword evidence="3 4" id="KW-0326">Glycosidase</keyword>